<comment type="similarity">
    <text evidence="8 9">Belongs to the TRAP transporter small permease family.</text>
</comment>
<keyword evidence="6 9" id="KW-1133">Transmembrane helix</keyword>
<keyword evidence="4 9" id="KW-0997">Cell inner membrane</keyword>
<comment type="caution">
    <text evidence="11">The sequence shown here is derived from an EMBL/GenBank/DDBJ whole genome shotgun (WGS) entry which is preliminary data.</text>
</comment>
<keyword evidence="3" id="KW-1003">Cell membrane</keyword>
<accession>A0ABV7TDV7</accession>
<evidence type="ECO:0000256" key="9">
    <source>
        <dbReference type="RuleBase" id="RU369079"/>
    </source>
</evidence>
<comment type="subunit">
    <text evidence="9">The complex comprises the extracytoplasmic solute receptor protein and the two transmembrane proteins.</text>
</comment>
<feature type="transmembrane region" description="Helical" evidence="9">
    <location>
        <begin position="49"/>
        <end position="70"/>
    </location>
</feature>
<keyword evidence="5 9" id="KW-0812">Transmembrane</keyword>
<dbReference type="EMBL" id="JBHRXI010000004">
    <property type="protein sequence ID" value="MFC3613425.1"/>
    <property type="molecule type" value="Genomic_DNA"/>
</dbReference>
<feature type="domain" description="Tripartite ATP-independent periplasmic transporters DctQ component" evidence="10">
    <location>
        <begin position="29"/>
        <end position="163"/>
    </location>
</feature>
<dbReference type="InterPro" id="IPR055348">
    <property type="entry name" value="DctQ"/>
</dbReference>
<feature type="transmembrane region" description="Helical" evidence="9">
    <location>
        <begin position="91"/>
        <end position="110"/>
    </location>
</feature>
<name>A0ABV7TDV7_9RHOB</name>
<feature type="transmembrane region" description="Helical" evidence="9">
    <location>
        <begin position="135"/>
        <end position="159"/>
    </location>
</feature>
<dbReference type="PANTHER" id="PTHR35011:SF4">
    <property type="entry name" value="SLL1102 PROTEIN"/>
    <property type="match status" value="1"/>
</dbReference>
<evidence type="ECO:0000256" key="3">
    <source>
        <dbReference type="ARBA" id="ARBA00022475"/>
    </source>
</evidence>
<evidence type="ECO:0000256" key="5">
    <source>
        <dbReference type="ARBA" id="ARBA00022692"/>
    </source>
</evidence>
<sequence>MQALDKVISVIDRITELFGKLISWLVLYMVLMTFANVVMRYVFGISIIALYESVLYAFAISMTALAGWALMRDQHVRVDIFYGAMRPRGRALVNIAGTVFLLAPMLWVLWSRSIPYVERSWKLRETSNEVAGLDYLYVLKTFMLVFVALLAFQAVSFLLKNLRIAVLGHDPDAPLHPDEI</sequence>
<gene>
    <name evidence="11" type="ORF">ACFORG_06605</name>
</gene>
<dbReference type="InterPro" id="IPR007387">
    <property type="entry name" value="TRAP_DctQ"/>
</dbReference>
<keyword evidence="12" id="KW-1185">Reference proteome</keyword>
<evidence type="ECO:0000256" key="2">
    <source>
        <dbReference type="ARBA" id="ARBA00022448"/>
    </source>
</evidence>
<evidence type="ECO:0000256" key="1">
    <source>
        <dbReference type="ARBA" id="ARBA00004429"/>
    </source>
</evidence>
<dbReference type="Pfam" id="PF04290">
    <property type="entry name" value="DctQ"/>
    <property type="match status" value="1"/>
</dbReference>
<evidence type="ECO:0000259" key="10">
    <source>
        <dbReference type="Pfam" id="PF04290"/>
    </source>
</evidence>
<evidence type="ECO:0000313" key="11">
    <source>
        <dbReference type="EMBL" id="MFC3613425.1"/>
    </source>
</evidence>
<dbReference type="Proteomes" id="UP001595629">
    <property type="component" value="Unassembled WGS sequence"/>
</dbReference>
<protein>
    <recommendedName>
        <fullName evidence="9">TRAP transporter small permease protein</fullName>
    </recommendedName>
</protein>
<feature type="transmembrane region" description="Helical" evidence="9">
    <location>
        <begin position="21"/>
        <end position="43"/>
    </location>
</feature>
<dbReference type="PANTHER" id="PTHR35011">
    <property type="entry name" value="2,3-DIKETO-L-GULONATE TRAP TRANSPORTER SMALL PERMEASE PROTEIN YIAM"/>
    <property type="match status" value="1"/>
</dbReference>
<keyword evidence="2 9" id="KW-0813">Transport</keyword>
<evidence type="ECO:0000256" key="4">
    <source>
        <dbReference type="ARBA" id="ARBA00022519"/>
    </source>
</evidence>
<comment type="function">
    <text evidence="9">Part of the tripartite ATP-independent periplasmic (TRAP) transport system.</text>
</comment>
<evidence type="ECO:0000313" key="12">
    <source>
        <dbReference type="Proteomes" id="UP001595629"/>
    </source>
</evidence>
<evidence type="ECO:0000256" key="6">
    <source>
        <dbReference type="ARBA" id="ARBA00022989"/>
    </source>
</evidence>
<dbReference type="RefSeq" id="WP_386734593.1">
    <property type="nucleotide sequence ID" value="NZ_JBHRXI010000004.1"/>
</dbReference>
<proteinExistence type="inferred from homology"/>
<organism evidence="11 12">
    <name type="scientific">Lutimaribacter marinistellae</name>
    <dbReference type="NCBI Taxonomy" id="1820329"/>
    <lineage>
        <taxon>Bacteria</taxon>
        <taxon>Pseudomonadati</taxon>
        <taxon>Pseudomonadota</taxon>
        <taxon>Alphaproteobacteria</taxon>
        <taxon>Rhodobacterales</taxon>
        <taxon>Roseobacteraceae</taxon>
        <taxon>Lutimaribacter</taxon>
    </lineage>
</organism>
<keyword evidence="7 9" id="KW-0472">Membrane</keyword>
<evidence type="ECO:0000256" key="7">
    <source>
        <dbReference type="ARBA" id="ARBA00023136"/>
    </source>
</evidence>
<comment type="subcellular location">
    <subcellularLocation>
        <location evidence="1 9">Cell inner membrane</location>
        <topology evidence="1 9">Multi-pass membrane protein</topology>
    </subcellularLocation>
</comment>
<reference evidence="12" key="1">
    <citation type="journal article" date="2019" name="Int. J. Syst. Evol. Microbiol.">
        <title>The Global Catalogue of Microorganisms (GCM) 10K type strain sequencing project: providing services to taxonomists for standard genome sequencing and annotation.</title>
        <authorList>
            <consortium name="The Broad Institute Genomics Platform"/>
            <consortium name="The Broad Institute Genome Sequencing Center for Infectious Disease"/>
            <person name="Wu L."/>
            <person name="Ma J."/>
        </authorList>
    </citation>
    <scope>NUCLEOTIDE SEQUENCE [LARGE SCALE GENOMIC DNA]</scope>
    <source>
        <strain evidence="12">KCTC 42911</strain>
    </source>
</reference>
<evidence type="ECO:0000256" key="8">
    <source>
        <dbReference type="ARBA" id="ARBA00038436"/>
    </source>
</evidence>